<gene>
    <name evidence="2" type="ORF">GCM10010470_61220</name>
</gene>
<protein>
    <recommendedName>
        <fullName evidence="4">Lipoprotein</fullName>
    </recommendedName>
</protein>
<sequence length="141" mass="14407">MLKRILGIAPAVAVTGAVLLTGCATAEQPAPAPASGGGAALAASQHGVEPVNCGPLDFGDRTYDLIGDVTPAGRVGCTEAFNVIDEYRNLPADQYEGTQRNATVMNGQWSCATDGGSGPDAKGNIYCSSQQGMALHTELRV</sequence>
<evidence type="ECO:0008006" key="4">
    <source>
        <dbReference type="Google" id="ProtNLM"/>
    </source>
</evidence>
<proteinExistence type="predicted"/>
<evidence type="ECO:0000313" key="2">
    <source>
        <dbReference type="EMBL" id="GAA2817574.1"/>
    </source>
</evidence>
<feature type="chain" id="PRO_5046295685" description="Lipoprotein" evidence="1">
    <location>
        <begin position="27"/>
        <end position="141"/>
    </location>
</feature>
<organism evidence="2 3">
    <name type="scientific">Saccharopolyspora taberi</name>
    <dbReference type="NCBI Taxonomy" id="60895"/>
    <lineage>
        <taxon>Bacteria</taxon>
        <taxon>Bacillati</taxon>
        <taxon>Actinomycetota</taxon>
        <taxon>Actinomycetes</taxon>
        <taxon>Pseudonocardiales</taxon>
        <taxon>Pseudonocardiaceae</taxon>
        <taxon>Saccharopolyspora</taxon>
    </lineage>
</organism>
<dbReference type="RefSeq" id="WP_344685702.1">
    <property type="nucleotide sequence ID" value="NZ_BAAAUX010000032.1"/>
</dbReference>
<evidence type="ECO:0000313" key="3">
    <source>
        <dbReference type="Proteomes" id="UP001500979"/>
    </source>
</evidence>
<dbReference type="Proteomes" id="UP001500979">
    <property type="component" value="Unassembled WGS sequence"/>
</dbReference>
<dbReference type="EMBL" id="BAAAUX010000032">
    <property type="protein sequence ID" value="GAA2817574.1"/>
    <property type="molecule type" value="Genomic_DNA"/>
</dbReference>
<dbReference type="PROSITE" id="PS51257">
    <property type="entry name" value="PROKAR_LIPOPROTEIN"/>
    <property type="match status" value="1"/>
</dbReference>
<reference evidence="2 3" key="1">
    <citation type="journal article" date="2019" name="Int. J. Syst. Evol. Microbiol.">
        <title>The Global Catalogue of Microorganisms (GCM) 10K type strain sequencing project: providing services to taxonomists for standard genome sequencing and annotation.</title>
        <authorList>
            <consortium name="The Broad Institute Genomics Platform"/>
            <consortium name="The Broad Institute Genome Sequencing Center for Infectious Disease"/>
            <person name="Wu L."/>
            <person name="Ma J."/>
        </authorList>
    </citation>
    <scope>NUCLEOTIDE SEQUENCE [LARGE SCALE GENOMIC DNA]</scope>
    <source>
        <strain evidence="2 3">JCM 9383</strain>
    </source>
</reference>
<keyword evidence="1" id="KW-0732">Signal</keyword>
<accession>A0ABN3VNA9</accession>
<name>A0ABN3VNA9_9PSEU</name>
<feature type="signal peptide" evidence="1">
    <location>
        <begin position="1"/>
        <end position="26"/>
    </location>
</feature>
<keyword evidence="3" id="KW-1185">Reference proteome</keyword>
<comment type="caution">
    <text evidence="2">The sequence shown here is derived from an EMBL/GenBank/DDBJ whole genome shotgun (WGS) entry which is preliminary data.</text>
</comment>
<evidence type="ECO:0000256" key="1">
    <source>
        <dbReference type="SAM" id="SignalP"/>
    </source>
</evidence>